<dbReference type="Proteomes" id="UP001460270">
    <property type="component" value="Unassembled WGS sequence"/>
</dbReference>
<protein>
    <recommendedName>
        <fullName evidence="3">Secreted protein</fullName>
    </recommendedName>
</protein>
<dbReference type="AlphaFoldDB" id="A0AAW0NJF3"/>
<dbReference type="EMBL" id="JBBPFD010000013">
    <property type="protein sequence ID" value="KAK7901423.1"/>
    <property type="molecule type" value="Genomic_DNA"/>
</dbReference>
<proteinExistence type="predicted"/>
<sequence>MAVTIATATESNVSLALFLRLVGHWSVCESVRAQASLKPRPLRLSALRSCWTGLGPVDEVWLDPGGIKASTCYSPQEKLTGLALLLASSSKLSLSLFGTTRR</sequence>
<comment type="caution">
    <text evidence="1">The sequence shown here is derived from an EMBL/GenBank/DDBJ whole genome shotgun (WGS) entry which is preliminary data.</text>
</comment>
<gene>
    <name evidence="1" type="ORF">WMY93_018192</name>
</gene>
<keyword evidence="2" id="KW-1185">Reference proteome</keyword>
<evidence type="ECO:0000313" key="2">
    <source>
        <dbReference type="Proteomes" id="UP001460270"/>
    </source>
</evidence>
<reference evidence="2" key="1">
    <citation type="submission" date="2024-04" db="EMBL/GenBank/DDBJ databases">
        <title>Salinicola lusitanus LLJ914,a marine bacterium isolated from the Okinawa Trough.</title>
        <authorList>
            <person name="Li J."/>
        </authorList>
    </citation>
    <scope>NUCLEOTIDE SEQUENCE [LARGE SCALE GENOMIC DNA]</scope>
</reference>
<evidence type="ECO:0000313" key="1">
    <source>
        <dbReference type="EMBL" id="KAK7901423.1"/>
    </source>
</evidence>
<accession>A0AAW0NJF3</accession>
<name>A0AAW0NJF3_9GOBI</name>
<evidence type="ECO:0008006" key="3">
    <source>
        <dbReference type="Google" id="ProtNLM"/>
    </source>
</evidence>
<organism evidence="1 2">
    <name type="scientific">Mugilogobius chulae</name>
    <name type="common">yellowstripe goby</name>
    <dbReference type="NCBI Taxonomy" id="88201"/>
    <lineage>
        <taxon>Eukaryota</taxon>
        <taxon>Metazoa</taxon>
        <taxon>Chordata</taxon>
        <taxon>Craniata</taxon>
        <taxon>Vertebrata</taxon>
        <taxon>Euteleostomi</taxon>
        <taxon>Actinopterygii</taxon>
        <taxon>Neopterygii</taxon>
        <taxon>Teleostei</taxon>
        <taxon>Neoteleostei</taxon>
        <taxon>Acanthomorphata</taxon>
        <taxon>Gobiaria</taxon>
        <taxon>Gobiiformes</taxon>
        <taxon>Gobioidei</taxon>
        <taxon>Gobiidae</taxon>
        <taxon>Gobionellinae</taxon>
        <taxon>Mugilogobius</taxon>
    </lineage>
</organism>